<dbReference type="InterPro" id="IPR020846">
    <property type="entry name" value="MFS_dom"/>
</dbReference>
<keyword evidence="3 7" id="KW-0812">Transmembrane</keyword>
<evidence type="ECO:0000256" key="1">
    <source>
        <dbReference type="ARBA" id="ARBA00004651"/>
    </source>
</evidence>
<dbReference type="PRINTS" id="PR01036">
    <property type="entry name" value="TCRTETB"/>
</dbReference>
<dbReference type="PANTHER" id="PTHR42718">
    <property type="entry name" value="MAJOR FACILITATOR SUPERFAMILY MULTIDRUG TRANSPORTER MFSC"/>
    <property type="match status" value="1"/>
</dbReference>
<feature type="transmembrane region" description="Helical" evidence="7">
    <location>
        <begin position="96"/>
        <end position="118"/>
    </location>
</feature>
<comment type="subcellular location">
    <subcellularLocation>
        <location evidence="1">Cell membrane</location>
        <topology evidence="1">Multi-pass membrane protein</topology>
    </subcellularLocation>
</comment>
<organism evidence="9 10">
    <name type="scientific">Brevibacterium sandarakinum</name>
    <dbReference type="NCBI Taxonomy" id="629680"/>
    <lineage>
        <taxon>Bacteria</taxon>
        <taxon>Bacillati</taxon>
        <taxon>Actinomycetota</taxon>
        <taxon>Actinomycetes</taxon>
        <taxon>Micrococcales</taxon>
        <taxon>Brevibacteriaceae</taxon>
        <taxon>Brevibacterium</taxon>
    </lineage>
</organism>
<feature type="transmembrane region" description="Helical" evidence="7">
    <location>
        <begin position="160"/>
        <end position="178"/>
    </location>
</feature>
<feature type="compositionally biased region" description="Low complexity" evidence="6">
    <location>
        <begin position="201"/>
        <end position="213"/>
    </location>
</feature>
<feature type="transmembrane region" description="Helical" evidence="7">
    <location>
        <begin position="38"/>
        <end position="59"/>
    </location>
</feature>
<dbReference type="Pfam" id="PF07690">
    <property type="entry name" value="MFS_1"/>
    <property type="match status" value="1"/>
</dbReference>
<dbReference type="PROSITE" id="PS50850">
    <property type="entry name" value="MFS"/>
    <property type="match status" value="1"/>
</dbReference>
<dbReference type="AlphaFoldDB" id="A0A1H1RGZ5"/>
<dbReference type="Gene3D" id="1.20.1720.10">
    <property type="entry name" value="Multidrug resistance protein D"/>
    <property type="match status" value="1"/>
</dbReference>
<keyword evidence="2" id="KW-0813">Transport</keyword>
<keyword evidence="10" id="KW-1185">Reference proteome</keyword>
<feature type="transmembrane region" description="Helical" evidence="7">
    <location>
        <begin position="286"/>
        <end position="305"/>
    </location>
</feature>
<evidence type="ECO:0000256" key="3">
    <source>
        <dbReference type="ARBA" id="ARBA00022692"/>
    </source>
</evidence>
<evidence type="ECO:0000256" key="4">
    <source>
        <dbReference type="ARBA" id="ARBA00022989"/>
    </source>
</evidence>
<evidence type="ECO:0000256" key="5">
    <source>
        <dbReference type="ARBA" id="ARBA00023136"/>
    </source>
</evidence>
<evidence type="ECO:0000259" key="8">
    <source>
        <dbReference type="PROSITE" id="PS50850"/>
    </source>
</evidence>
<proteinExistence type="predicted"/>
<feature type="transmembrane region" description="Helical" evidence="7">
    <location>
        <begin position="130"/>
        <end position="148"/>
    </location>
</feature>
<feature type="transmembrane region" description="Helical" evidence="7">
    <location>
        <begin position="254"/>
        <end position="274"/>
    </location>
</feature>
<dbReference type="PANTHER" id="PTHR42718:SF9">
    <property type="entry name" value="MAJOR FACILITATOR SUPERFAMILY MULTIDRUG TRANSPORTER MFSC"/>
    <property type="match status" value="1"/>
</dbReference>
<dbReference type="EMBL" id="LT629739">
    <property type="protein sequence ID" value="SDS34960.1"/>
    <property type="molecule type" value="Genomic_DNA"/>
</dbReference>
<feature type="region of interest" description="Disordered" evidence="6">
    <location>
        <begin position="192"/>
        <end position="214"/>
    </location>
</feature>
<feature type="transmembrane region" description="Helical" evidence="7">
    <location>
        <begin position="220"/>
        <end position="242"/>
    </location>
</feature>
<evidence type="ECO:0000256" key="7">
    <source>
        <dbReference type="SAM" id="Phobius"/>
    </source>
</evidence>
<feature type="domain" description="Major facilitator superfamily (MFS) profile" evidence="8">
    <location>
        <begin position="5"/>
        <end position="398"/>
    </location>
</feature>
<dbReference type="RefSeq" id="WP_157691399.1">
    <property type="nucleotide sequence ID" value="NZ_LT629739.1"/>
</dbReference>
<name>A0A1H1RGZ5_BRESA</name>
<keyword evidence="4 7" id="KW-1133">Transmembrane helix</keyword>
<protein>
    <submittedName>
        <fullName evidence="9">Predicted arabinose efflux permease, MFS family</fullName>
    </submittedName>
</protein>
<evidence type="ECO:0000313" key="9">
    <source>
        <dbReference type="EMBL" id="SDS34960.1"/>
    </source>
</evidence>
<gene>
    <name evidence="9" type="ORF">SAMN04489751_1810</name>
</gene>
<dbReference type="STRING" id="629680.SAMN04489751_1810"/>
<evidence type="ECO:0000256" key="2">
    <source>
        <dbReference type="ARBA" id="ARBA00022448"/>
    </source>
</evidence>
<dbReference type="GO" id="GO:0022857">
    <property type="term" value="F:transmembrane transporter activity"/>
    <property type="evidence" value="ECO:0007669"/>
    <property type="project" value="InterPro"/>
</dbReference>
<sequence>MPRTLMLGLCAGYFLVLLDVTVVNIALPQINADLRAGQAGMAGVVNAYTFVLAALLLVFGAAGDRWGQRRIVMFGFLCFFVGSLACSLSPTIEVLVVSRAVQGVGAAATMTGTLAMLSESAADERERNKLVGLWAALGGIALPFGPLLGGLLVDLGSWRAVFWLNLPIILAAFIPIIVDSSRARAARLGPGGLGPGRVEPSESASSPSPAASSGTSRMRLVTACIVAGLMNFCILGSLFLLTQFFQGDRGLSPFQAGLATLPALLPMPIFGALSGKVSNRLGVWKTSALGLIVAGVGLGLMGLTISGPGLWGLWSALVVWAIGVGILTPAIVAAAMHALPQRPGFASGAGSTARNLGGALGVTVLAALHEVDTGVLMAGAGVAMIAASFICIQVQRGGTQVSTVRLMSAGSEGSGWIPRSRSPLSD</sequence>
<feature type="transmembrane region" description="Helical" evidence="7">
    <location>
        <begin position="71"/>
        <end position="90"/>
    </location>
</feature>
<dbReference type="InterPro" id="IPR011701">
    <property type="entry name" value="MFS"/>
</dbReference>
<dbReference type="Proteomes" id="UP000199700">
    <property type="component" value="Chromosome"/>
</dbReference>
<dbReference type="InterPro" id="IPR036259">
    <property type="entry name" value="MFS_trans_sf"/>
</dbReference>
<dbReference type="GO" id="GO:0005886">
    <property type="term" value="C:plasma membrane"/>
    <property type="evidence" value="ECO:0007669"/>
    <property type="project" value="UniProtKB-SubCell"/>
</dbReference>
<dbReference type="OrthoDB" id="4008739at2"/>
<evidence type="ECO:0000256" key="6">
    <source>
        <dbReference type="SAM" id="MobiDB-lite"/>
    </source>
</evidence>
<dbReference type="SUPFAM" id="SSF103473">
    <property type="entry name" value="MFS general substrate transporter"/>
    <property type="match status" value="1"/>
</dbReference>
<feature type="transmembrane region" description="Helical" evidence="7">
    <location>
        <begin position="311"/>
        <end position="339"/>
    </location>
</feature>
<accession>A0A1H1RGZ5</accession>
<reference evidence="9" key="1">
    <citation type="submission" date="2016-10" db="EMBL/GenBank/DDBJ databases">
        <authorList>
            <person name="Varghese N."/>
            <person name="Submissions S."/>
        </authorList>
    </citation>
    <scope>NUCLEOTIDE SEQUENCE [LARGE SCALE GENOMIC DNA]</scope>
    <source>
        <strain evidence="9">DSM 22082</strain>
    </source>
</reference>
<keyword evidence="5 7" id="KW-0472">Membrane</keyword>
<evidence type="ECO:0000313" key="10">
    <source>
        <dbReference type="Proteomes" id="UP000199700"/>
    </source>
</evidence>
<dbReference type="CDD" id="cd17321">
    <property type="entry name" value="MFS_MMR_MDR_like"/>
    <property type="match status" value="1"/>
</dbReference>